<protein>
    <submittedName>
        <fullName evidence="1">Uncharacterized protein</fullName>
    </submittedName>
</protein>
<evidence type="ECO:0000313" key="1">
    <source>
        <dbReference type="EMBL" id="KIK73324.1"/>
    </source>
</evidence>
<organism evidence="1 2">
    <name type="scientific">Paxillus rubicundulus Ve08.2h10</name>
    <dbReference type="NCBI Taxonomy" id="930991"/>
    <lineage>
        <taxon>Eukaryota</taxon>
        <taxon>Fungi</taxon>
        <taxon>Dikarya</taxon>
        <taxon>Basidiomycota</taxon>
        <taxon>Agaricomycotina</taxon>
        <taxon>Agaricomycetes</taxon>
        <taxon>Agaricomycetidae</taxon>
        <taxon>Boletales</taxon>
        <taxon>Paxilineae</taxon>
        <taxon>Paxillaceae</taxon>
        <taxon>Paxillus</taxon>
    </lineage>
</organism>
<evidence type="ECO:0000313" key="2">
    <source>
        <dbReference type="Proteomes" id="UP000054538"/>
    </source>
</evidence>
<dbReference type="AlphaFoldDB" id="A0A0D0D0G1"/>
<sequence length="123" mass="13220">MSYGIKPTRGKPATQQLLLPSIKPLLSMQFLTLLASTASLSAYTLVGVHAQPGCTNCPAVVNGVPLYDMCIDSKAKTTYCNFGLVHLKWVYCHYNEHGDLTAASKGASCPSPMRLNHSCQACT</sequence>
<dbReference type="InParanoid" id="A0A0D0D0G1"/>
<gene>
    <name evidence="1" type="ORF">PAXRUDRAFT_836275</name>
</gene>
<dbReference type="HOGENOM" id="CLU_150821_0_0_1"/>
<reference evidence="1 2" key="1">
    <citation type="submission" date="2014-04" db="EMBL/GenBank/DDBJ databases">
        <authorList>
            <consortium name="DOE Joint Genome Institute"/>
            <person name="Kuo A."/>
            <person name="Kohler A."/>
            <person name="Jargeat P."/>
            <person name="Nagy L.G."/>
            <person name="Floudas D."/>
            <person name="Copeland A."/>
            <person name="Barry K.W."/>
            <person name="Cichocki N."/>
            <person name="Veneault-Fourrey C."/>
            <person name="LaButti K."/>
            <person name="Lindquist E.A."/>
            <person name="Lipzen A."/>
            <person name="Lundell T."/>
            <person name="Morin E."/>
            <person name="Murat C."/>
            <person name="Sun H."/>
            <person name="Tunlid A."/>
            <person name="Henrissat B."/>
            <person name="Grigoriev I.V."/>
            <person name="Hibbett D.S."/>
            <person name="Martin F."/>
            <person name="Nordberg H.P."/>
            <person name="Cantor M.N."/>
            <person name="Hua S.X."/>
        </authorList>
    </citation>
    <scope>NUCLEOTIDE SEQUENCE [LARGE SCALE GENOMIC DNA]</scope>
    <source>
        <strain evidence="1 2">Ve08.2h10</strain>
    </source>
</reference>
<accession>A0A0D0D0G1</accession>
<dbReference type="Proteomes" id="UP000054538">
    <property type="component" value="Unassembled WGS sequence"/>
</dbReference>
<reference evidence="2" key="2">
    <citation type="submission" date="2015-01" db="EMBL/GenBank/DDBJ databases">
        <title>Evolutionary Origins and Diversification of the Mycorrhizal Mutualists.</title>
        <authorList>
            <consortium name="DOE Joint Genome Institute"/>
            <consortium name="Mycorrhizal Genomics Consortium"/>
            <person name="Kohler A."/>
            <person name="Kuo A."/>
            <person name="Nagy L.G."/>
            <person name="Floudas D."/>
            <person name="Copeland A."/>
            <person name="Barry K.W."/>
            <person name="Cichocki N."/>
            <person name="Veneault-Fourrey C."/>
            <person name="LaButti K."/>
            <person name="Lindquist E.A."/>
            <person name="Lipzen A."/>
            <person name="Lundell T."/>
            <person name="Morin E."/>
            <person name="Murat C."/>
            <person name="Riley R."/>
            <person name="Ohm R."/>
            <person name="Sun H."/>
            <person name="Tunlid A."/>
            <person name="Henrissat B."/>
            <person name="Grigoriev I.V."/>
            <person name="Hibbett D.S."/>
            <person name="Martin F."/>
        </authorList>
    </citation>
    <scope>NUCLEOTIDE SEQUENCE [LARGE SCALE GENOMIC DNA]</scope>
    <source>
        <strain evidence="2">Ve08.2h10</strain>
    </source>
</reference>
<name>A0A0D0D0G1_9AGAM</name>
<dbReference type="EMBL" id="KN829873">
    <property type="protein sequence ID" value="KIK73324.1"/>
    <property type="molecule type" value="Genomic_DNA"/>
</dbReference>
<keyword evidence="2" id="KW-1185">Reference proteome</keyword>
<proteinExistence type="predicted"/>